<protein>
    <submittedName>
        <fullName evidence="1">Uncharacterized protein</fullName>
    </submittedName>
</protein>
<name>A0ABP8CEX6_9ACTN</name>
<dbReference type="RefSeq" id="WP_344901867.1">
    <property type="nucleotide sequence ID" value="NZ_BAABAS010000020.1"/>
</dbReference>
<proteinExistence type="predicted"/>
<accession>A0ABP8CEX6</accession>
<comment type="caution">
    <text evidence="1">The sequence shown here is derived from an EMBL/GenBank/DDBJ whole genome shotgun (WGS) entry which is preliminary data.</text>
</comment>
<keyword evidence="2" id="KW-1185">Reference proteome</keyword>
<organism evidence="1 2">
    <name type="scientific">Actinomadura meridiana</name>
    <dbReference type="NCBI Taxonomy" id="559626"/>
    <lineage>
        <taxon>Bacteria</taxon>
        <taxon>Bacillati</taxon>
        <taxon>Actinomycetota</taxon>
        <taxon>Actinomycetes</taxon>
        <taxon>Streptosporangiales</taxon>
        <taxon>Thermomonosporaceae</taxon>
        <taxon>Actinomadura</taxon>
    </lineage>
</organism>
<reference evidence="2" key="1">
    <citation type="journal article" date="2019" name="Int. J. Syst. Evol. Microbiol.">
        <title>The Global Catalogue of Microorganisms (GCM) 10K type strain sequencing project: providing services to taxonomists for standard genome sequencing and annotation.</title>
        <authorList>
            <consortium name="The Broad Institute Genomics Platform"/>
            <consortium name="The Broad Institute Genome Sequencing Center for Infectious Disease"/>
            <person name="Wu L."/>
            <person name="Ma J."/>
        </authorList>
    </citation>
    <scope>NUCLEOTIDE SEQUENCE [LARGE SCALE GENOMIC DNA]</scope>
    <source>
        <strain evidence="2">JCM 17440</strain>
    </source>
</reference>
<sequence length="220" mass="23415">MNGGIVSDGLVVTHVFGLDQVLCLTRPGNGGADHAEGTPAVLTIPRGGCPHEPRLMLFGDHDSSGAARLGSLLFSDSHFVASCDDRADDGRRELADVLTGGGYRVSFGTRDRLRRRLDRYPGCSVALVRRRGGHVAVVRDGATVVTRNSPGADEMWTSICGSFLYCWWVAGLSLAELQRAALIVGRFTVPNAGRPGSLETMGRVQVTAVPARSATRRLAS</sequence>
<dbReference type="EMBL" id="BAABAS010000020">
    <property type="protein sequence ID" value="GAA4238411.1"/>
    <property type="molecule type" value="Genomic_DNA"/>
</dbReference>
<evidence type="ECO:0000313" key="1">
    <source>
        <dbReference type="EMBL" id="GAA4238411.1"/>
    </source>
</evidence>
<gene>
    <name evidence="1" type="ORF">GCM10022254_54240</name>
</gene>
<evidence type="ECO:0000313" key="2">
    <source>
        <dbReference type="Proteomes" id="UP001501710"/>
    </source>
</evidence>
<dbReference type="Proteomes" id="UP001501710">
    <property type="component" value="Unassembled WGS sequence"/>
</dbReference>